<evidence type="ECO:0000313" key="2">
    <source>
        <dbReference type="Proteomes" id="UP000298213"/>
    </source>
</evidence>
<dbReference type="EMBL" id="SPDV01000035">
    <property type="protein sequence ID" value="TFI57221.1"/>
    <property type="molecule type" value="Genomic_DNA"/>
</dbReference>
<protein>
    <recommendedName>
        <fullName evidence="3">Nucleotidyltransferase family protein</fullName>
    </recommendedName>
</protein>
<proteinExistence type="predicted"/>
<dbReference type="Proteomes" id="UP000298213">
    <property type="component" value="Unassembled WGS sequence"/>
</dbReference>
<accession>A0A4Y8ZMK0</accession>
<dbReference type="InterPro" id="IPR039498">
    <property type="entry name" value="NTP_transf_5"/>
</dbReference>
<dbReference type="RefSeq" id="WP_135088682.1">
    <property type="nucleotide sequence ID" value="NZ_SPDV01000035.1"/>
</dbReference>
<keyword evidence="2" id="KW-1185">Reference proteome</keyword>
<evidence type="ECO:0000313" key="1">
    <source>
        <dbReference type="EMBL" id="TFI57221.1"/>
    </source>
</evidence>
<dbReference type="OrthoDB" id="9773927at2"/>
<sequence length="391" mass="42746">MGMFEPERRDARGRAKIGKLAGDAIDRQAPAEFRLLIACCRWPLLPAQVASLASAASIDWPLFVRMAQRHRVEALARRALEKAAVEIPSEAAEPLDTASSRIAAENLIIAAETARLVAALTEADIPFLFVKGLSLGALAYGTILVKAGWDIDLLVAPEALEPAADLLQRLGYHLAVPPGDAAPARLHAWHARSKESVWRNPGRRATVELHTALTDQAALLPTLDVDAPRQMVAITPTLAVPTLARDELFAYLTVHGASSAWFRLKWLADVAALLAGEDEAEVERLYRRARTLGAGRAAAVALLLCRDLFGTCAGPRLIAELRTDRVNRWMARGAWQSLAGRSIATEVTRLRGGTLWIHLLQFGLVPGLRYKLGELRRQLRTLRPFPEPPRA</sequence>
<dbReference type="AlphaFoldDB" id="A0A4Y8ZMK0"/>
<evidence type="ECO:0008006" key="3">
    <source>
        <dbReference type="Google" id="ProtNLM"/>
    </source>
</evidence>
<name>A0A4Y8ZMK0_9SPHN</name>
<reference evidence="1 2" key="1">
    <citation type="submission" date="2019-03" db="EMBL/GenBank/DDBJ databases">
        <title>Genome sequence of Sphingomonas sp. 17J27-24.</title>
        <authorList>
            <person name="Kim M."/>
            <person name="Maeng S."/>
            <person name="Sathiyaraj S."/>
        </authorList>
    </citation>
    <scope>NUCLEOTIDE SEQUENCE [LARGE SCALE GENOMIC DNA]</scope>
    <source>
        <strain evidence="1 2">17J27-24</strain>
    </source>
</reference>
<organism evidence="1 2">
    <name type="scientific">Sphingomonas parva</name>
    <dbReference type="NCBI Taxonomy" id="2555898"/>
    <lineage>
        <taxon>Bacteria</taxon>
        <taxon>Pseudomonadati</taxon>
        <taxon>Pseudomonadota</taxon>
        <taxon>Alphaproteobacteria</taxon>
        <taxon>Sphingomonadales</taxon>
        <taxon>Sphingomonadaceae</taxon>
        <taxon>Sphingomonas</taxon>
    </lineage>
</organism>
<comment type="caution">
    <text evidence="1">The sequence shown here is derived from an EMBL/GenBank/DDBJ whole genome shotgun (WGS) entry which is preliminary data.</text>
</comment>
<gene>
    <name evidence="1" type="ORF">E2493_16055</name>
</gene>
<dbReference type="Pfam" id="PF14907">
    <property type="entry name" value="NTP_transf_5"/>
    <property type="match status" value="1"/>
</dbReference>